<organism evidence="1 2">
    <name type="scientific">Mucilaginibacter aquariorum</name>
    <dbReference type="NCBI Taxonomy" id="2967225"/>
    <lineage>
        <taxon>Bacteria</taxon>
        <taxon>Pseudomonadati</taxon>
        <taxon>Bacteroidota</taxon>
        <taxon>Sphingobacteriia</taxon>
        <taxon>Sphingobacteriales</taxon>
        <taxon>Sphingobacteriaceae</taxon>
        <taxon>Mucilaginibacter</taxon>
    </lineage>
</organism>
<dbReference type="InterPro" id="IPR014729">
    <property type="entry name" value="Rossmann-like_a/b/a_fold"/>
</dbReference>
<dbReference type="RefSeq" id="WP_256538517.1">
    <property type="nucleotide sequence ID" value="NZ_JANHOH010000001.1"/>
</dbReference>
<comment type="caution">
    <text evidence="1">The sequence shown here is derived from an EMBL/GenBank/DDBJ whole genome shotgun (WGS) entry which is preliminary data.</text>
</comment>
<protein>
    <submittedName>
        <fullName evidence="1">Universal stress protein</fullName>
    </submittedName>
</protein>
<evidence type="ECO:0000313" key="2">
    <source>
        <dbReference type="Proteomes" id="UP001204376"/>
    </source>
</evidence>
<name>A0ABT1T233_9SPHI</name>
<proteinExistence type="predicted"/>
<dbReference type="Gene3D" id="3.40.50.620">
    <property type="entry name" value="HUPs"/>
    <property type="match status" value="2"/>
</dbReference>
<keyword evidence="2" id="KW-1185">Reference proteome</keyword>
<dbReference type="SUPFAM" id="SSF52402">
    <property type="entry name" value="Adenine nucleotide alpha hydrolases-like"/>
    <property type="match status" value="2"/>
</dbReference>
<reference evidence="1 2" key="1">
    <citation type="submission" date="2022-07" db="EMBL/GenBank/DDBJ databases">
        <title>Mucilaginibacter sp. JC4.</title>
        <authorList>
            <person name="Le V."/>
            <person name="Ko S.-R."/>
            <person name="Ahn C.-Y."/>
            <person name="Oh H.-M."/>
        </authorList>
    </citation>
    <scope>NUCLEOTIDE SEQUENCE [LARGE SCALE GENOMIC DNA]</scope>
    <source>
        <strain evidence="1 2">JC4</strain>
    </source>
</reference>
<sequence length="278" mass="31403">MKNILLFTDYNDQNVQAAKFALWLAATMKVRLFIWNTFNPSAKLFAAQKSVAGFNDALPVISDRANEWIKKLTAEIRTGTGLKPLVQFINRDQCLKEKLLAVVRKEDIGLLVKQVRDNKDSKVLIDGSGIFSAMRTNCPILLVPEKLTWKSLDKILYVADLRYCRKNVVRLLGQLAAAFNASVTIADLAAKGMPYLEDNYAREVYHDAIDGVANQDHFYLSHIRERNIPKAIDVLVNDLKADLLVLVNKRYHFNELLGSAAPYILPAYIHIPVMIFPS</sequence>
<gene>
    <name evidence="1" type="ORF">NPE20_10245</name>
</gene>
<dbReference type="EMBL" id="JANHOH010000001">
    <property type="protein sequence ID" value="MCQ6958341.1"/>
    <property type="molecule type" value="Genomic_DNA"/>
</dbReference>
<accession>A0ABT1T233</accession>
<dbReference type="Proteomes" id="UP001204376">
    <property type="component" value="Unassembled WGS sequence"/>
</dbReference>
<evidence type="ECO:0000313" key="1">
    <source>
        <dbReference type="EMBL" id="MCQ6958341.1"/>
    </source>
</evidence>